<evidence type="ECO:0000313" key="1">
    <source>
        <dbReference type="EMBL" id="MFC5645601.1"/>
    </source>
</evidence>
<organism evidence="1 2">
    <name type="scientific">Kitasatospora cinereorecta</name>
    <dbReference type="NCBI Taxonomy" id="285560"/>
    <lineage>
        <taxon>Bacteria</taxon>
        <taxon>Bacillati</taxon>
        <taxon>Actinomycetota</taxon>
        <taxon>Actinomycetes</taxon>
        <taxon>Kitasatosporales</taxon>
        <taxon>Streptomycetaceae</taxon>
        <taxon>Kitasatospora</taxon>
    </lineage>
</organism>
<sequence>MPVVPIEPRPLNASERAVLGHILSADFVGAAALRSQLDRT</sequence>
<dbReference type="RefSeq" id="WP_346148376.1">
    <property type="nucleotide sequence ID" value="NZ_BAAAUA010000048.1"/>
</dbReference>
<proteinExistence type="predicted"/>
<gene>
    <name evidence="1" type="ORF">ACFPZF_30180</name>
</gene>
<name>A0ABW0VNB6_9ACTN</name>
<accession>A0ABW0VNB6</accession>
<evidence type="ECO:0000313" key="2">
    <source>
        <dbReference type="Proteomes" id="UP001596066"/>
    </source>
</evidence>
<dbReference type="EMBL" id="JBHSOC010000075">
    <property type="protein sequence ID" value="MFC5645601.1"/>
    <property type="molecule type" value="Genomic_DNA"/>
</dbReference>
<comment type="caution">
    <text evidence="1">The sequence shown here is derived from an EMBL/GenBank/DDBJ whole genome shotgun (WGS) entry which is preliminary data.</text>
</comment>
<dbReference type="Proteomes" id="UP001596066">
    <property type="component" value="Unassembled WGS sequence"/>
</dbReference>
<reference evidence="2" key="1">
    <citation type="journal article" date="2019" name="Int. J. Syst. Evol. Microbiol.">
        <title>The Global Catalogue of Microorganisms (GCM) 10K type strain sequencing project: providing services to taxonomists for standard genome sequencing and annotation.</title>
        <authorList>
            <consortium name="The Broad Institute Genomics Platform"/>
            <consortium name="The Broad Institute Genome Sequencing Center for Infectious Disease"/>
            <person name="Wu L."/>
            <person name="Ma J."/>
        </authorList>
    </citation>
    <scope>NUCLEOTIDE SEQUENCE [LARGE SCALE GENOMIC DNA]</scope>
    <source>
        <strain evidence="2">CGMCC 4.1622</strain>
    </source>
</reference>
<protein>
    <submittedName>
        <fullName evidence="1">Uncharacterized protein</fullName>
    </submittedName>
</protein>
<keyword evidence="2" id="KW-1185">Reference proteome</keyword>